<dbReference type="Pfam" id="PF04314">
    <property type="entry name" value="PCuAC"/>
    <property type="match status" value="1"/>
</dbReference>
<dbReference type="PANTHER" id="PTHR36302:SF1">
    <property type="entry name" value="COPPER CHAPERONE PCU(A)C"/>
    <property type="match status" value="1"/>
</dbReference>
<dbReference type="OrthoDB" id="9796962at2"/>
<feature type="signal peptide" evidence="1">
    <location>
        <begin position="1"/>
        <end position="40"/>
    </location>
</feature>
<evidence type="ECO:0000313" key="4">
    <source>
        <dbReference type="Proteomes" id="UP000184123"/>
    </source>
</evidence>
<dbReference type="Proteomes" id="UP000321726">
    <property type="component" value="Unassembled WGS sequence"/>
</dbReference>
<reference evidence="2 5" key="2">
    <citation type="submission" date="2019-07" db="EMBL/GenBank/DDBJ databases">
        <title>Whole genome shotgun sequence of Halomonas cupida NBRC 102219.</title>
        <authorList>
            <person name="Hosoyama A."/>
            <person name="Uohara A."/>
            <person name="Ohji S."/>
            <person name="Ichikawa N."/>
        </authorList>
    </citation>
    <scope>NUCLEOTIDE SEQUENCE [LARGE SCALE GENOMIC DNA]</scope>
    <source>
        <strain evidence="2 5">NBRC 102219</strain>
    </source>
</reference>
<organism evidence="3 4">
    <name type="scientific">Halomonas cupida</name>
    <dbReference type="NCBI Taxonomy" id="44933"/>
    <lineage>
        <taxon>Bacteria</taxon>
        <taxon>Pseudomonadati</taxon>
        <taxon>Pseudomonadota</taxon>
        <taxon>Gammaproteobacteria</taxon>
        <taxon>Oceanospirillales</taxon>
        <taxon>Halomonadaceae</taxon>
        <taxon>Halomonas</taxon>
    </lineage>
</organism>
<dbReference type="Gene3D" id="2.60.40.1890">
    <property type="entry name" value="PCu(A)C copper chaperone"/>
    <property type="match status" value="1"/>
</dbReference>
<evidence type="ECO:0000256" key="1">
    <source>
        <dbReference type="SAM" id="SignalP"/>
    </source>
</evidence>
<proteinExistence type="predicted"/>
<name>A0A1M7ILU0_9GAMM</name>
<dbReference type="InterPro" id="IPR007410">
    <property type="entry name" value="LpqE-like"/>
</dbReference>
<dbReference type="InterPro" id="IPR058248">
    <property type="entry name" value="Lxx211020-like"/>
</dbReference>
<sequence>MMTPHLRTPRADTRACRVTGRSILSTLLLCMALSAGNAVADHEGHDTDHEHPSSSRTATSDIVVEHAAAPATPPGAPTAVVYLDIQANSERQLVGGESPLSQSVELHQMGEEDGMMTMRKVEGLDISADEPLRLQPGQPYHIMLIGLEAPLTAGSELPLTLNFSDGASVDLEVPVQHRDAMATDAEHQHGEHQHQ</sequence>
<dbReference type="EMBL" id="BJXU01000077">
    <property type="protein sequence ID" value="GEN24116.1"/>
    <property type="molecule type" value="Genomic_DNA"/>
</dbReference>
<evidence type="ECO:0000313" key="2">
    <source>
        <dbReference type="EMBL" id="GEN24116.1"/>
    </source>
</evidence>
<dbReference type="AlphaFoldDB" id="A0A1M7ILU0"/>
<accession>A0A1M7ILU0</accession>
<reference evidence="3 4" key="1">
    <citation type="submission" date="2016-11" db="EMBL/GenBank/DDBJ databases">
        <authorList>
            <person name="Jaros S."/>
            <person name="Januszkiewicz K."/>
            <person name="Wedrychowicz H."/>
        </authorList>
    </citation>
    <scope>NUCLEOTIDE SEQUENCE [LARGE SCALE GENOMIC DNA]</scope>
    <source>
        <strain evidence="3 4">DSM 4740</strain>
    </source>
</reference>
<evidence type="ECO:0000313" key="5">
    <source>
        <dbReference type="Proteomes" id="UP000321726"/>
    </source>
</evidence>
<gene>
    <name evidence="2" type="ORF">HCU01_20650</name>
    <name evidence="3" type="ORF">SAMN05660971_02907</name>
</gene>
<keyword evidence="1" id="KW-0732">Signal</keyword>
<dbReference type="PANTHER" id="PTHR36302">
    <property type="entry name" value="BLR7088 PROTEIN"/>
    <property type="match status" value="1"/>
</dbReference>
<dbReference type="SUPFAM" id="SSF110087">
    <property type="entry name" value="DR1885-like metal-binding protein"/>
    <property type="match status" value="1"/>
</dbReference>
<dbReference type="EMBL" id="FRCA01000008">
    <property type="protein sequence ID" value="SHM41792.1"/>
    <property type="molecule type" value="Genomic_DNA"/>
</dbReference>
<dbReference type="Proteomes" id="UP000184123">
    <property type="component" value="Unassembled WGS sequence"/>
</dbReference>
<protein>
    <submittedName>
        <fullName evidence="2">Transporter</fullName>
    </submittedName>
</protein>
<feature type="chain" id="PRO_5012974910" evidence="1">
    <location>
        <begin position="41"/>
        <end position="195"/>
    </location>
</feature>
<dbReference type="InterPro" id="IPR036182">
    <property type="entry name" value="PCuAC_sf"/>
</dbReference>
<keyword evidence="5" id="KW-1185">Reference proteome</keyword>
<dbReference type="RefSeq" id="WP_084541961.1">
    <property type="nucleotide sequence ID" value="NZ_BJXU01000077.1"/>
</dbReference>
<dbReference type="STRING" id="44933.SAMN05660971_02907"/>
<evidence type="ECO:0000313" key="3">
    <source>
        <dbReference type="EMBL" id="SHM41792.1"/>
    </source>
</evidence>